<evidence type="ECO:0000313" key="10">
    <source>
        <dbReference type="Proteomes" id="UP000267096"/>
    </source>
</evidence>
<reference evidence="11" key="1">
    <citation type="submission" date="2017-02" db="UniProtKB">
        <authorList>
            <consortium name="WormBaseParasite"/>
        </authorList>
    </citation>
    <scope>IDENTIFICATION</scope>
</reference>
<dbReference type="InterPro" id="IPR000717">
    <property type="entry name" value="PCI_dom"/>
</dbReference>
<keyword evidence="5" id="KW-0963">Cytoplasm</keyword>
<keyword evidence="6" id="KW-0736">Signalosome</keyword>
<evidence type="ECO:0000256" key="1">
    <source>
        <dbReference type="ARBA" id="ARBA00004123"/>
    </source>
</evidence>
<dbReference type="AlphaFoldDB" id="A0A0M3K119"/>
<dbReference type="PANTHER" id="PTHR10855:SF2">
    <property type="entry name" value="COP9 SIGNALOSOME COMPLEX SUBUNIT 4"/>
    <property type="match status" value="1"/>
</dbReference>
<dbReference type="Gene3D" id="1.10.10.10">
    <property type="entry name" value="Winged helix-like DNA-binding domain superfamily/Winged helix DNA-binding domain"/>
    <property type="match status" value="1"/>
</dbReference>
<sequence>MSDDITTLVSRIFSGEPDHKVQSEKIKNMLMEVLSSVGSSDEESISDRVNQLAAAVVNQESISMVVSRQFVSDVVVAMEQLPHNIVKRMAIGLLATIHSRHISYEEQAAQLRFKLADIYEMEGENKQAAKTLMAIPLETGQRSYPADLKMRTYLRIAQLALEYGDAADAEAFVNRASMLQNDAKNEQLNIMYKAQYARVLDHRRKFIEAAQRYYELSLVPVLTNSEKMQALMNAVSCAILASPGIQRSRMLTALFKDERCERLPSHSVLQKMHLERLIKHDEVSEFEKSLSAHQREVHDGCSILQRAVIEHNVIAISNIFMNISFDDLAQLLEINVKRAEKVTWQMIAEKRINGSIDQLDRVVRFKRKDALVEWDEQIGELCQHVNHIVDMILDEHKEWAEQRIESSRSGTGITAS</sequence>
<evidence type="ECO:0000256" key="7">
    <source>
        <dbReference type="ARBA" id="ARBA00023242"/>
    </source>
</evidence>
<dbReference type="WBParaSite" id="ASIM_0001454401-mRNA-1">
    <property type="protein sequence ID" value="ASIM_0001454401-mRNA-1"/>
    <property type="gene ID" value="ASIM_0001454401"/>
</dbReference>
<dbReference type="InterPro" id="IPR054559">
    <property type="entry name" value="PSMD12-CSN4-like_N"/>
</dbReference>
<evidence type="ECO:0000259" key="8">
    <source>
        <dbReference type="PROSITE" id="PS50250"/>
    </source>
</evidence>
<dbReference type="SMART" id="SM00088">
    <property type="entry name" value="PINT"/>
    <property type="match status" value="1"/>
</dbReference>
<organism evidence="11">
    <name type="scientific">Anisakis simplex</name>
    <name type="common">Herring worm</name>
    <dbReference type="NCBI Taxonomy" id="6269"/>
    <lineage>
        <taxon>Eukaryota</taxon>
        <taxon>Metazoa</taxon>
        <taxon>Ecdysozoa</taxon>
        <taxon>Nematoda</taxon>
        <taxon>Chromadorea</taxon>
        <taxon>Rhabditida</taxon>
        <taxon>Spirurina</taxon>
        <taxon>Ascaridomorpha</taxon>
        <taxon>Ascaridoidea</taxon>
        <taxon>Anisakidae</taxon>
        <taxon>Anisakis</taxon>
        <taxon>Anisakis simplex complex</taxon>
    </lineage>
</organism>
<evidence type="ECO:0000256" key="3">
    <source>
        <dbReference type="ARBA" id="ARBA00010417"/>
    </source>
</evidence>
<dbReference type="GO" id="GO:0008180">
    <property type="term" value="C:COP9 signalosome"/>
    <property type="evidence" value="ECO:0007669"/>
    <property type="project" value="UniProtKB-KW"/>
</dbReference>
<proteinExistence type="inferred from homology"/>
<comment type="similarity">
    <text evidence="3">Belongs to the CSN4 family.</text>
</comment>
<comment type="subcellular location">
    <subcellularLocation>
        <location evidence="2">Cytoplasm</location>
    </subcellularLocation>
    <subcellularLocation>
        <location evidence="1">Nucleus</location>
    </subcellularLocation>
</comment>
<protein>
    <recommendedName>
        <fullName evidence="4">COP9 signalosome complex subunit 4</fullName>
    </recommendedName>
</protein>
<dbReference type="SUPFAM" id="SSF46785">
    <property type="entry name" value="Winged helix' DNA-binding domain"/>
    <property type="match status" value="1"/>
</dbReference>
<dbReference type="InterPro" id="IPR036388">
    <property type="entry name" value="WH-like_DNA-bd_sf"/>
</dbReference>
<dbReference type="Pfam" id="PF01399">
    <property type="entry name" value="PCI"/>
    <property type="match status" value="1"/>
</dbReference>
<evidence type="ECO:0000256" key="2">
    <source>
        <dbReference type="ARBA" id="ARBA00004496"/>
    </source>
</evidence>
<evidence type="ECO:0000256" key="5">
    <source>
        <dbReference type="ARBA" id="ARBA00022490"/>
    </source>
</evidence>
<dbReference type="Pfam" id="PF22241">
    <property type="entry name" value="PSMD12-CSN4_N"/>
    <property type="match status" value="1"/>
</dbReference>
<evidence type="ECO:0000256" key="6">
    <source>
        <dbReference type="ARBA" id="ARBA00022790"/>
    </source>
</evidence>
<name>A0A0M3K119_ANISI</name>
<evidence type="ECO:0000313" key="11">
    <source>
        <dbReference type="WBParaSite" id="ASIM_0001454401-mRNA-1"/>
    </source>
</evidence>
<dbReference type="OrthoDB" id="295656at2759"/>
<dbReference type="InterPro" id="IPR036390">
    <property type="entry name" value="WH_DNA-bd_sf"/>
</dbReference>
<keyword evidence="10" id="KW-1185">Reference proteome</keyword>
<feature type="domain" description="PCI" evidence="8">
    <location>
        <begin position="202"/>
        <end position="370"/>
    </location>
</feature>
<dbReference type="PANTHER" id="PTHR10855">
    <property type="entry name" value="26S PROTEASOME NON-ATPASE REGULATORY SUBUNIT 12/COP9 SIGNALOSOME COMPLEX SUBUNIT 4"/>
    <property type="match status" value="1"/>
</dbReference>
<keyword evidence="7" id="KW-0539">Nucleus</keyword>
<accession>A0A0M3K119</accession>
<evidence type="ECO:0000256" key="4">
    <source>
        <dbReference type="ARBA" id="ARBA00014881"/>
    </source>
</evidence>
<dbReference type="PROSITE" id="PS50250">
    <property type="entry name" value="PCI"/>
    <property type="match status" value="1"/>
</dbReference>
<dbReference type="Proteomes" id="UP000267096">
    <property type="component" value="Unassembled WGS sequence"/>
</dbReference>
<dbReference type="InterPro" id="IPR040134">
    <property type="entry name" value="PSMD12/CSN4"/>
</dbReference>
<reference evidence="9 10" key="2">
    <citation type="submission" date="2018-11" db="EMBL/GenBank/DDBJ databases">
        <authorList>
            <consortium name="Pathogen Informatics"/>
        </authorList>
    </citation>
    <scope>NUCLEOTIDE SEQUENCE [LARGE SCALE GENOMIC DNA]</scope>
</reference>
<dbReference type="GO" id="GO:0005829">
    <property type="term" value="C:cytosol"/>
    <property type="evidence" value="ECO:0007669"/>
    <property type="project" value="TreeGrafter"/>
</dbReference>
<gene>
    <name evidence="9" type="ORF">ASIM_LOCUS13954</name>
</gene>
<dbReference type="EMBL" id="UYRR01031560">
    <property type="protein sequence ID" value="VDK51023.1"/>
    <property type="molecule type" value="Genomic_DNA"/>
</dbReference>
<evidence type="ECO:0000313" key="9">
    <source>
        <dbReference type="EMBL" id="VDK51023.1"/>
    </source>
</evidence>